<protein>
    <submittedName>
        <fullName evidence="2">Uncharacterized protein</fullName>
    </submittedName>
</protein>
<dbReference type="Proteomes" id="UP000887565">
    <property type="component" value="Unplaced"/>
</dbReference>
<reference evidence="2" key="1">
    <citation type="submission" date="2022-11" db="UniProtKB">
        <authorList>
            <consortium name="WormBaseParasite"/>
        </authorList>
    </citation>
    <scope>IDENTIFICATION</scope>
</reference>
<dbReference type="WBParaSite" id="nRc.2.0.1.t13912-RA">
    <property type="protein sequence ID" value="nRc.2.0.1.t13912-RA"/>
    <property type="gene ID" value="nRc.2.0.1.g13912"/>
</dbReference>
<evidence type="ECO:0000313" key="1">
    <source>
        <dbReference type="Proteomes" id="UP000887565"/>
    </source>
</evidence>
<organism evidence="1 2">
    <name type="scientific">Romanomermis culicivorax</name>
    <name type="common">Nematode worm</name>
    <dbReference type="NCBI Taxonomy" id="13658"/>
    <lineage>
        <taxon>Eukaryota</taxon>
        <taxon>Metazoa</taxon>
        <taxon>Ecdysozoa</taxon>
        <taxon>Nematoda</taxon>
        <taxon>Enoplea</taxon>
        <taxon>Dorylaimia</taxon>
        <taxon>Mermithida</taxon>
        <taxon>Mermithoidea</taxon>
        <taxon>Mermithidae</taxon>
        <taxon>Romanomermis</taxon>
    </lineage>
</organism>
<dbReference type="AlphaFoldDB" id="A0A915IIB3"/>
<name>A0A915IIB3_ROMCU</name>
<sequence length="61" mass="7344">MQYFSLTGCFGRRFDFLNSALILNSFVQNVSPRLRMYPKQKTKYLYINMAQRKNFTEKPKI</sequence>
<accession>A0A915IIB3</accession>
<proteinExistence type="predicted"/>
<keyword evidence="1" id="KW-1185">Reference proteome</keyword>
<evidence type="ECO:0000313" key="2">
    <source>
        <dbReference type="WBParaSite" id="nRc.2.0.1.t13912-RA"/>
    </source>
</evidence>